<gene>
    <name evidence="6" type="ORF">GCM10009560_30120</name>
</gene>
<evidence type="ECO:0000313" key="6">
    <source>
        <dbReference type="EMBL" id="GAA0927509.1"/>
    </source>
</evidence>
<feature type="compositionally biased region" description="Pro residues" evidence="2">
    <location>
        <begin position="27"/>
        <end position="40"/>
    </location>
</feature>
<evidence type="ECO:0000256" key="3">
    <source>
        <dbReference type="SAM" id="Phobius"/>
    </source>
</evidence>
<feature type="compositionally biased region" description="Basic and acidic residues" evidence="2">
    <location>
        <begin position="1"/>
        <end position="14"/>
    </location>
</feature>
<keyword evidence="3" id="KW-1133">Transmembrane helix</keyword>
<dbReference type="InterPro" id="IPR004474">
    <property type="entry name" value="LytR_CpsA_psr"/>
</dbReference>
<dbReference type="Gene3D" id="3.40.630.190">
    <property type="entry name" value="LCP protein"/>
    <property type="match status" value="1"/>
</dbReference>
<comment type="caution">
    <text evidence="6">The sequence shown here is derived from an EMBL/GenBank/DDBJ whole genome shotgun (WGS) entry which is preliminary data.</text>
</comment>
<dbReference type="InterPro" id="IPR050922">
    <property type="entry name" value="LytR/CpsA/Psr_CW_biosynth"/>
</dbReference>
<dbReference type="InterPro" id="IPR027381">
    <property type="entry name" value="LytR/CpsA/Psr_C"/>
</dbReference>
<evidence type="ECO:0000256" key="2">
    <source>
        <dbReference type="SAM" id="MobiDB-lite"/>
    </source>
</evidence>
<reference evidence="6 7" key="1">
    <citation type="journal article" date="2019" name="Int. J. Syst. Evol. Microbiol.">
        <title>The Global Catalogue of Microorganisms (GCM) 10K type strain sequencing project: providing services to taxonomists for standard genome sequencing and annotation.</title>
        <authorList>
            <consortium name="The Broad Institute Genomics Platform"/>
            <consortium name="The Broad Institute Genome Sequencing Center for Infectious Disease"/>
            <person name="Wu L."/>
            <person name="Ma J."/>
        </authorList>
    </citation>
    <scope>NUCLEOTIDE SEQUENCE [LARGE SCALE GENOMIC DNA]</scope>
    <source>
        <strain evidence="6 7">JCM 11136</strain>
    </source>
</reference>
<feature type="region of interest" description="Disordered" evidence="2">
    <location>
        <begin position="476"/>
        <end position="502"/>
    </location>
</feature>
<name>A0ABN1PGY4_9ACTN</name>
<feature type="region of interest" description="Disordered" evidence="2">
    <location>
        <begin position="1"/>
        <end position="52"/>
    </location>
</feature>
<dbReference type="Pfam" id="PF03816">
    <property type="entry name" value="LytR_cpsA_psr"/>
    <property type="match status" value="1"/>
</dbReference>
<protein>
    <recommendedName>
        <fullName evidence="8">LytR family transcriptional regulator</fullName>
    </recommendedName>
</protein>
<dbReference type="Proteomes" id="UP001501578">
    <property type="component" value="Unassembled WGS sequence"/>
</dbReference>
<accession>A0ABN1PGY4</accession>
<evidence type="ECO:0000259" key="5">
    <source>
        <dbReference type="Pfam" id="PF13399"/>
    </source>
</evidence>
<dbReference type="NCBIfam" id="TIGR00350">
    <property type="entry name" value="lytR_cpsA_psr"/>
    <property type="match status" value="1"/>
</dbReference>
<comment type="similarity">
    <text evidence="1">Belongs to the LytR/CpsA/Psr (LCP) family.</text>
</comment>
<dbReference type="EMBL" id="BAAAHQ010000013">
    <property type="protein sequence ID" value="GAA0927509.1"/>
    <property type="molecule type" value="Genomic_DNA"/>
</dbReference>
<dbReference type="PANTHER" id="PTHR33392:SF6">
    <property type="entry name" value="POLYISOPRENYL-TEICHOIC ACID--PEPTIDOGLYCAN TEICHOIC ACID TRANSFERASE TAGU"/>
    <property type="match status" value="1"/>
</dbReference>
<dbReference type="Gene3D" id="3.30.70.2390">
    <property type="match status" value="1"/>
</dbReference>
<sequence>MSDHRMLPGQDRRTATTQPGGLRGPRSAPPPPPAPPPPGEPRGRRAKGGGGRDKMRILAWTSIALTGVIVAGSLTGYVVYRDAWGSVNKKDVDKDILNTRPVNNSGAVNVLLVGSDTRDGEGNARYGQLDARRGAGKRTDTIILMHISPNRDGAKLISFPRDSMVDIPRCKNETTGVVMAPKRDMINSAYNEGGIACTMSTLETLTGIRIHHFAEVDFSGFKNIVDALGGIEVCLKSGVNDKKSKLTLPPGKSLLDGEKALGFVRLRAYGDGSDIQRIRRQQLFLTKVVQKATSSDLLGNPARLTSLIKAAAQSVTMDEELANDTQKLLDIAASAKAMTAGDVKFITVPWGEDPADKNRVVWTQPDANDLFNAIKNDVEIAEPQPSTTASAAPKVTPKPDQVQIQVLNGTATPGKAREVADALTKEGFRVIGLGNFKAPEGSAKTQLRFGKRAVNGADYAAVVGKAMTPKVTATQGGVKPLTTEPYTSTVPEGAKPADGGKPPVIQLIVGDDFNGVKVTKLPDSVANNTVSANQKNVCT</sequence>
<organism evidence="6 7">
    <name type="scientific">Nonomuraea longicatena</name>
    <dbReference type="NCBI Taxonomy" id="83682"/>
    <lineage>
        <taxon>Bacteria</taxon>
        <taxon>Bacillati</taxon>
        <taxon>Actinomycetota</taxon>
        <taxon>Actinomycetes</taxon>
        <taxon>Streptosporangiales</taxon>
        <taxon>Streptosporangiaceae</taxon>
        <taxon>Nonomuraea</taxon>
    </lineage>
</organism>
<evidence type="ECO:0000259" key="4">
    <source>
        <dbReference type="Pfam" id="PF03816"/>
    </source>
</evidence>
<dbReference type="PANTHER" id="PTHR33392">
    <property type="entry name" value="POLYISOPRENYL-TEICHOIC ACID--PEPTIDOGLYCAN TEICHOIC ACID TRANSFERASE TAGU"/>
    <property type="match status" value="1"/>
</dbReference>
<dbReference type="RefSeq" id="WP_343950460.1">
    <property type="nucleotide sequence ID" value="NZ_BAAAHQ010000013.1"/>
</dbReference>
<evidence type="ECO:0008006" key="8">
    <source>
        <dbReference type="Google" id="ProtNLM"/>
    </source>
</evidence>
<evidence type="ECO:0000256" key="1">
    <source>
        <dbReference type="ARBA" id="ARBA00006068"/>
    </source>
</evidence>
<evidence type="ECO:0000313" key="7">
    <source>
        <dbReference type="Proteomes" id="UP001501578"/>
    </source>
</evidence>
<proteinExistence type="inferred from homology"/>
<keyword evidence="7" id="KW-1185">Reference proteome</keyword>
<feature type="domain" description="Cell envelope-related transcriptional attenuator" evidence="4">
    <location>
        <begin position="138"/>
        <end position="293"/>
    </location>
</feature>
<feature type="transmembrane region" description="Helical" evidence="3">
    <location>
        <begin position="57"/>
        <end position="80"/>
    </location>
</feature>
<feature type="domain" description="LytR/CpsA/Psr regulator C-terminal" evidence="5">
    <location>
        <begin position="401"/>
        <end position="513"/>
    </location>
</feature>
<keyword evidence="3" id="KW-0472">Membrane</keyword>
<keyword evidence="3" id="KW-0812">Transmembrane</keyword>
<dbReference type="Pfam" id="PF13399">
    <property type="entry name" value="LytR_C"/>
    <property type="match status" value="1"/>
</dbReference>